<feature type="region of interest" description="Disordered" evidence="1">
    <location>
        <begin position="527"/>
        <end position="571"/>
    </location>
</feature>
<organism evidence="2 3">
    <name type="scientific">Eimeria maxima</name>
    <name type="common">Coccidian parasite</name>
    <dbReference type="NCBI Taxonomy" id="5804"/>
    <lineage>
        <taxon>Eukaryota</taxon>
        <taxon>Sar</taxon>
        <taxon>Alveolata</taxon>
        <taxon>Apicomplexa</taxon>
        <taxon>Conoidasida</taxon>
        <taxon>Coccidia</taxon>
        <taxon>Eucoccidiorida</taxon>
        <taxon>Eimeriorina</taxon>
        <taxon>Eimeriidae</taxon>
        <taxon>Eimeria</taxon>
    </lineage>
</organism>
<reference evidence="2" key="2">
    <citation type="submission" date="2013-10" db="EMBL/GenBank/DDBJ databases">
        <authorList>
            <person name="Aslett M."/>
        </authorList>
    </citation>
    <scope>NUCLEOTIDE SEQUENCE [LARGE SCALE GENOMIC DNA]</scope>
    <source>
        <strain evidence="2">Weybridge</strain>
    </source>
</reference>
<reference evidence="2" key="1">
    <citation type="submission" date="2013-10" db="EMBL/GenBank/DDBJ databases">
        <title>Genomic analysis of the causative agents of coccidiosis in chickens.</title>
        <authorList>
            <person name="Reid A.J."/>
            <person name="Blake D."/>
            <person name="Billington K."/>
            <person name="Browne H."/>
            <person name="Dunn M."/>
            <person name="Hung S."/>
            <person name="Kawahara F."/>
            <person name="Miranda-Saavedra D."/>
            <person name="Mourier T."/>
            <person name="Nagra H."/>
            <person name="Otto T.D."/>
            <person name="Rawlings N."/>
            <person name="Sanchez A."/>
            <person name="Sanders M."/>
            <person name="Subramaniam C."/>
            <person name="Tay Y."/>
            <person name="Dear P."/>
            <person name="Doerig C."/>
            <person name="Gruber A."/>
            <person name="Parkinson J."/>
            <person name="Shirley M."/>
            <person name="Wan K.L."/>
            <person name="Berriman M."/>
            <person name="Tomley F."/>
            <person name="Pain A."/>
        </authorList>
    </citation>
    <scope>NUCLEOTIDE SEQUENCE [LARGE SCALE GENOMIC DNA]</scope>
    <source>
        <strain evidence="2">Weybridge</strain>
    </source>
</reference>
<evidence type="ECO:0000256" key="1">
    <source>
        <dbReference type="SAM" id="MobiDB-lite"/>
    </source>
</evidence>
<evidence type="ECO:0000313" key="2">
    <source>
        <dbReference type="EMBL" id="CDJ61669.1"/>
    </source>
</evidence>
<dbReference type="Proteomes" id="UP000030763">
    <property type="component" value="Unassembled WGS sequence"/>
</dbReference>
<dbReference type="OrthoDB" id="348183at2759"/>
<feature type="compositionally biased region" description="Polar residues" evidence="1">
    <location>
        <begin position="345"/>
        <end position="359"/>
    </location>
</feature>
<keyword evidence="3" id="KW-1185">Reference proteome</keyword>
<protein>
    <submittedName>
        <fullName evidence="2">Uncharacterized protein</fullName>
    </submittedName>
</protein>
<dbReference type="VEuPathDB" id="ToxoDB:EMWEY_00011540"/>
<dbReference type="GeneID" id="25335140"/>
<proteinExistence type="predicted"/>
<gene>
    <name evidence="2" type="ORF">EMWEY_00011540</name>
</gene>
<feature type="compositionally biased region" description="Polar residues" evidence="1">
    <location>
        <begin position="542"/>
        <end position="554"/>
    </location>
</feature>
<evidence type="ECO:0000313" key="3">
    <source>
        <dbReference type="Proteomes" id="UP000030763"/>
    </source>
</evidence>
<accession>U6MGU4</accession>
<name>U6MGU4_EIMMA</name>
<feature type="region of interest" description="Disordered" evidence="1">
    <location>
        <begin position="1"/>
        <end position="36"/>
    </location>
</feature>
<sequence>MAGQGDVSPKDVSAGEHEQRRNLPSRGRGLAWHPWGQGVSRRGEEELMESLFAEESAEGSQEHGNRLGSNLQYWLNGEQDLWEGRKLPSYAAKQVETLFKRMMEAITACRKLLQVLPAGQGLRLAHSVMRLLALNLGAISVIPKDFEPFRSSLSDTLAVLGSCALRHSEEVREVQSLFWEVHSLIDLIKALKIPRQTPPKTSPLARMKRMRSLIRTAGMTVKVCSLVLAGLSRMCENPSGCMPEHVFNQQLGVLKVVFDIHSRYIAMDTYHRYHLRNCQNRMGAELLLGPQHQELADQSLPSLKQVLWDIADSVRKAGGLLHLPLTQSAAQRTLAGTALGSQISATLNGQPRGTITQGHGNRKTPVEYQPSRVSGGPAPSQEMQGAPRLTSPASPQSVAWQLETLPVQGSYPAFLPHSYYAINHQPHKHRSPAFASAVLGSSVIWVRTPADGSKGTPPQIQWDTPNLRGTVAPSRPYTFEGAKAYATPARYFGYGDISLWHSQQSGNAAVGGPLGMRPTIDPLYRDRPLPGQAAPTPWPQALSDSVRQTSPKQSTWKHRTGGQSIPQHPEPERARAVLAELLRSVITLEDILYGDPD</sequence>
<dbReference type="OMA" id="VEHECGH"/>
<dbReference type="EMBL" id="HG722174">
    <property type="protein sequence ID" value="CDJ61669.1"/>
    <property type="molecule type" value="Genomic_DNA"/>
</dbReference>
<feature type="region of interest" description="Disordered" evidence="1">
    <location>
        <begin position="345"/>
        <end position="394"/>
    </location>
</feature>
<dbReference type="RefSeq" id="XP_013338319.1">
    <property type="nucleotide sequence ID" value="XM_013482865.1"/>
</dbReference>
<dbReference type="AlphaFoldDB" id="U6MGU4"/>